<dbReference type="PATRIC" id="fig|1227500.6.peg.521"/>
<dbReference type="PANTHER" id="PTHR43146">
    <property type="entry name" value="CANCER-RELATED NUCLEOSIDE-TRIPHOSPHATASE"/>
    <property type="match status" value="1"/>
</dbReference>
<comment type="caution">
    <text evidence="5">The sequence shown here is derived from an EMBL/GenBank/DDBJ whole genome shotgun (WGS) entry which is preliminary data.</text>
</comment>
<dbReference type="STRING" id="1227500.C494_02551"/>
<evidence type="ECO:0000256" key="4">
    <source>
        <dbReference type="SAM" id="MobiDB-lite"/>
    </source>
</evidence>
<dbReference type="GO" id="GO:0005524">
    <property type="term" value="F:ATP binding"/>
    <property type="evidence" value="ECO:0007669"/>
    <property type="project" value="UniProtKB-KW"/>
</dbReference>
<protein>
    <submittedName>
        <fullName evidence="5">Nucleotide kinase related protein</fullName>
    </submittedName>
</protein>
<dbReference type="Proteomes" id="UP000011690">
    <property type="component" value="Unassembled WGS sequence"/>
</dbReference>
<dbReference type="GO" id="GO:0017111">
    <property type="term" value="F:ribonucleoside triphosphate phosphatase activity"/>
    <property type="evidence" value="ECO:0007669"/>
    <property type="project" value="InterPro"/>
</dbReference>
<keyword evidence="6" id="KW-1185">Reference proteome</keyword>
<feature type="region of interest" description="Disordered" evidence="4">
    <location>
        <begin position="1"/>
        <end position="20"/>
    </location>
</feature>
<dbReference type="GO" id="GO:0016301">
    <property type="term" value="F:kinase activity"/>
    <property type="evidence" value="ECO:0007669"/>
    <property type="project" value="UniProtKB-KW"/>
</dbReference>
<keyword evidence="1" id="KW-0547">Nucleotide-binding</keyword>
<keyword evidence="3" id="KW-0067">ATP-binding</keyword>
<evidence type="ECO:0000313" key="6">
    <source>
        <dbReference type="Proteomes" id="UP000011690"/>
    </source>
</evidence>
<keyword evidence="5" id="KW-0808">Transferase</keyword>
<sequence length="183" mass="19770">MVSMPHNALITGPPRSGKTTALERTVSRLRTAGYSVGGLSAPDRRKDGERVGFELVDIASGDREVMADVAYTAGPRVGTYRVDVSAIDRLTRTALPAALRSADCIVIDEIAPMQLESERFVRETKRALESPTPVLAAIKDGETDGGIGDVKHRTDTELFRVEPATRDALPETLAAWVRSVTQP</sequence>
<evidence type="ECO:0000313" key="5">
    <source>
        <dbReference type="EMBL" id="ELY51977.1"/>
    </source>
</evidence>
<dbReference type="eggNOG" id="arCOG01034">
    <property type="taxonomic scope" value="Archaea"/>
</dbReference>
<name>L9WRD5_9EURY</name>
<keyword evidence="5" id="KW-0418">Kinase</keyword>
<dbReference type="InterPro" id="IPR027417">
    <property type="entry name" value="P-loop_NTPase"/>
</dbReference>
<proteinExistence type="predicted"/>
<evidence type="ECO:0000256" key="1">
    <source>
        <dbReference type="ARBA" id="ARBA00022741"/>
    </source>
</evidence>
<dbReference type="PANTHER" id="PTHR43146:SF1">
    <property type="entry name" value="CANCER-RELATED NUCLEOSIDE-TRIPHOSPHATASE"/>
    <property type="match status" value="1"/>
</dbReference>
<dbReference type="SUPFAM" id="SSF52540">
    <property type="entry name" value="P-loop containing nucleoside triphosphate hydrolases"/>
    <property type="match status" value="1"/>
</dbReference>
<evidence type="ECO:0000256" key="3">
    <source>
        <dbReference type="ARBA" id="ARBA00022840"/>
    </source>
</evidence>
<evidence type="ECO:0000256" key="2">
    <source>
        <dbReference type="ARBA" id="ARBA00022801"/>
    </source>
</evidence>
<accession>L9WRD5</accession>
<organism evidence="5 6">
    <name type="scientific">Natronorubrum bangense JCM 10635</name>
    <dbReference type="NCBI Taxonomy" id="1227500"/>
    <lineage>
        <taxon>Archaea</taxon>
        <taxon>Methanobacteriati</taxon>
        <taxon>Methanobacteriota</taxon>
        <taxon>Stenosarchaea group</taxon>
        <taxon>Halobacteria</taxon>
        <taxon>Halobacteriales</taxon>
        <taxon>Natrialbaceae</taxon>
        <taxon>Natronorubrum</taxon>
    </lineage>
</organism>
<dbReference type="EMBL" id="AOHY01000007">
    <property type="protein sequence ID" value="ELY51977.1"/>
    <property type="molecule type" value="Genomic_DNA"/>
</dbReference>
<keyword evidence="2" id="KW-0378">Hydrolase</keyword>
<dbReference type="AlphaFoldDB" id="L9WRD5"/>
<reference evidence="5 6" key="1">
    <citation type="journal article" date="2014" name="PLoS Genet.">
        <title>Phylogenetically driven sequencing of extremely halophilic archaea reveals strategies for static and dynamic osmo-response.</title>
        <authorList>
            <person name="Becker E.A."/>
            <person name="Seitzer P.M."/>
            <person name="Tritt A."/>
            <person name="Larsen D."/>
            <person name="Krusor M."/>
            <person name="Yao A.I."/>
            <person name="Wu D."/>
            <person name="Madern D."/>
            <person name="Eisen J.A."/>
            <person name="Darling A.E."/>
            <person name="Facciotti M.T."/>
        </authorList>
    </citation>
    <scope>NUCLEOTIDE SEQUENCE [LARGE SCALE GENOMIC DNA]</scope>
    <source>
        <strain evidence="5 6">JCM 10635</strain>
    </source>
</reference>
<dbReference type="InterPro" id="IPR004948">
    <property type="entry name" value="Nuc-triphosphatase_THEP1"/>
</dbReference>
<gene>
    <name evidence="5" type="ORF">C494_02551</name>
</gene>
<dbReference type="Gene3D" id="3.40.50.300">
    <property type="entry name" value="P-loop containing nucleotide triphosphate hydrolases"/>
    <property type="match status" value="1"/>
</dbReference>
<dbReference type="Pfam" id="PF03266">
    <property type="entry name" value="NTPase_1"/>
    <property type="match status" value="1"/>
</dbReference>